<dbReference type="AlphaFoldDB" id="A0A5B7CZI8"/>
<gene>
    <name evidence="1" type="ORF">E2C01_006430</name>
</gene>
<comment type="caution">
    <text evidence="1">The sequence shown here is derived from an EMBL/GenBank/DDBJ whole genome shotgun (WGS) entry which is preliminary data.</text>
</comment>
<accession>A0A5B7CZI8</accession>
<sequence length="92" mass="9991">MAGLCGFVTPTRSLILVLRGSVRSCQAGHDGRWPLPSRCCGLTILSHSISTTQVAANIVLYAEHRGRDTGLSRGQIKTLRTPLHSEMLIEGY</sequence>
<protein>
    <submittedName>
        <fullName evidence="1">Uncharacterized protein</fullName>
    </submittedName>
</protein>
<evidence type="ECO:0000313" key="1">
    <source>
        <dbReference type="EMBL" id="MPC13686.1"/>
    </source>
</evidence>
<dbReference type="EMBL" id="VSRR010000299">
    <property type="protein sequence ID" value="MPC13686.1"/>
    <property type="molecule type" value="Genomic_DNA"/>
</dbReference>
<reference evidence="1 2" key="1">
    <citation type="submission" date="2019-05" db="EMBL/GenBank/DDBJ databases">
        <title>Another draft genome of Portunus trituberculatus and its Hox gene families provides insights of decapod evolution.</title>
        <authorList>
            <person name="Jeong J.-H."/>
            <person name="Song I."/>
            <person name="Kim S."/>
            <person name="Choi T."/>
            <person name="Kim D."/>
            <person name="Ryu S."/>
            <person name="Kim W."/>
        </authorList>
    </citation>
    <scope>NUCLEOTIDE SEQUENCE [LARGE SCALE GENOMIC DNA]</scope>
    <source>
        <tissue evidence="1">Muscle</tissue>
    </source>
</reference>
<evidence type="ECO:0000313" key="2">
    <source>
        <dbReference type="Proteomes" id="UP000324222"/>
    </source>
</evidence>
<keyword evidence="2" id="KW-1185">Reference proteome</keyword>
<proteinExistence type="predicted"/>
<dbReference type="Proteomes" id="UP000324222">
    <property type="component" value="Unassembled WGS sequence"/>
</dbReference>
<organism evidence="1 2">
    <name type="scientific">Portunus trituberculatus</name>
    <name type="common">Swimming crab</name>
    <name type="synonym">Neptunus trituberculatus</name>
    <dbReference type="NCBI Taxonomy" id="210409"/>
    <lineage>
        <taxon>Eukaryota</taxon>
        <taxon>Metazoa</taxon>
        <taxon>Ecdysozoa</taxon>
        <taxon>Arthropoda</taxon>
        <taxon>Crustacea</taxon>
        <taxon>Multicrustacea</taxon>
        <taxon>Malacostraca</taxon>
        <taxon>Eumalacostraca</taxon>
        <taxon>Eucarida</taxon>
        <taxon>Decapoda</taxon>
        <taxon>Pleocyemata</taxon>
        <taxon>Brachyura</taxon>
        <taxon>Eubrachyura</taxon>
        <taxon>Portunoidea</taxon>
        <taxon>Portunidae</taxon>
        <taxon>Portuninae</taxon>
        <taxon>Portunus</taxon>
    </lineage>
</organism>
<name>A0A5B7CZI8_PORTR</name>